<evidence type="ECO:0000313" key="6">
    <source>
        <dbReference type="EMBL" id="TBR55746.1"/>
    </source>
</evidence>
<dbReference type="InterPro" id="IPR029759">
    <property type="entry name" value="GPX_AS"/>
</dbReference>
<dbReference type="PROSITE" id="PS00460">
    <property type="entry name" value="GLUTATHIONE_PEROXID_1"/>
    <property type="match status" value="1"/>
</dbReference>
<dbReference type="NCBIfam" id="NF007900">
    <property type="entry name" value="PRK10606.1"/>
    <property type="match status" value="1"/>
</dbReference>
<evidence type="ECO:0000256" key="1">
    <source>
        <dbReference type="ARBA" id="ARBA00022559"/>
    </source>
</evidence>
<dbReference type="EMBL" id="SIZV01000003">
    <property type="protein sequence ID" value="TBR55746.1"/>
    <property type="molecule type" value="Genomic_DNA"/>
</dbReference>
<dbReference type="EMBL" id="CP070296">
    <property type="protein sequence ID" value="QST75755.1"/>
    <property type="molecule type" value="Genomic_DNA"/>
</dbReference>
<dbReference type="PIRSF" id="PIRSF000303">
    <property type="entry name" value="Glutathion_perox"/>
    <property type="match status" value="1"/>
</dbReference>
<keyword evidence="2 3" id="KW-0560">Oxidoreductase</keyword>
<evidence type="ECO:0000313" key="8">
    <source>
        <dbReference type="Proteomes" id="UP000292187"/>
    </source>
</evidence>
<comment type="function">
    <text evidence="3">Non-specific peroxidase that can use thioredoxin or glutathione as a reducing agent.</text>
</comment>
<evidence type="ECO:0000256" key="4">
    <source>
        <dbReference type="PIRSR" id="PIRSR000303-1"/>
    </source>
</evidence>
<dbReference type="EMBL" id="CP117562">
    <property type="protein sequence ID" value="WDB31700.1"/>
    <property type="molecule type" value="Genomic_DNA"/>
</dbReference>
<proteinExistence type="inferred from homology"/>
<dbReference type="Proteomes" id="UP000292187">
    <property type="component" value="Unassembled WGS sequence"/>
</dbReference>
<dbReference type="CDD" id="cd00340">
    <property type="entry name" value="GSH_Peroxidase"/>
    <property type="match status" value="1"/>
</dbReference>
<dbReference type="PRINTS" id="PR01011">
    <property type="entry name" value="GLUTPROXDASE"/>
</dbReference>
<dbReference type="PANTHER" id="PTHR11592">
    <property type="entry name" value="GLUTATHIONE PEROXIDASE"/>
    <property type="match status" value="1"/>
</dbReference>
<reference evidence="5 9" key="2">
    <citation type="submission" date="2021-03" db="EMBL/GenBank/DDBJ databases">
        <title>Comparative genomics of Chinese and international isolates of Escherichia albertii: population structure and evolution of virulence and antimicrobial resistance.</title>
        <authorList>
            <person name="Wang H."/>
            <person name="Xiong Y."/>
            <person name="Luo L."/>
        </authorList>
    </citation>
    <scope>NUCLEOTIDE SEQUENCE [LARGE SCALE GENOMIC DNA]</scope>
    <source>
        <strain evidence="5 9">Sample 165</strain>
    </source>
</reference>
<organism evidence="6 8">
    <name type="scientific">Escherichia albertii</name>
    <dbReference type="NCBI Taxonomy" id="208962"/>
    <lineage>
        <taxon>Bacteria</taxon>
        <taxon>Pseudomonadati</taxon>
        <taxon>Pseudomonadota</taxon>
        <taxon>Gammaproteobacteria</taxon>
        <taxon>Enterobacterales</taxon>
        <taxon>Enterobacteriaceae</taxon>
        <taxon>Escherichia</taxon>
    </lineage>
</organism>
<dbReference type="SUPFAM" id="SSF52833">
    <property type="entry name" value="Thioredoxin-like"/>
    <property type="match status" value="1"/>
</dbReference>
<evidence type="ECO:0000256" key="3">
    <source>
        <dbReference type="HAMAP-Rule" id="MF_02061"/>
    </source>
</evidence>
<dbReference type="GO" id="GO:0034599">
    <property type="term" value="P:cellular response to oxidative stress"/>
    <property type="evidence" value="ECO:0007669"/>
    <property type="project" value="TreeGrafter"/>
</dbReference>
<evidence type="ECO:0000256" key="2">
    <source>
        <dbReference type="ARBA" id="ARBA00023002"/>
    </source>
</evidence>
<keyword evidence="1 3" id="KW-0575">Peroxidase</keyword>
<dbReference type="HAMAP" id="MF_02061">
    <property type="entry name" value="Thiored_glutath_peroxid"/>
    <property type="match status" value="1"/>
</dbReference>
<comment type="catalytic activity">
    <reaction evidence="3">
        <text>2 glutathione + H2O2 = glutathione disulfide + 2 H2O</text>
        <dbReference type="Rhea" id="RHEA:16833"/>
        <dbReference type="ChEBI" id="CHEBI:15377"/>
        <dbReference type="ChEBI" id="CHEBI:16240"/>
        <dbReference type="ChEBI" id="CHEBI:57925"/>
        <dbReference type="ChEBI" id="CHEBI:58297"/>
        <dbReference type="EC" id="1.11.1.9"/>
    </reaction>
</comment>
<evidence type="ECO:0000313" key="7">
    <source>
        <dbReference type="EMBL" id="WDB31700.1"/>
    </source>
</evidence>
<dbReference type="FunFam" id="3.40.30.10:FF:000010">
    <property type="entry name" value="Glutathione peroxidase"/>
    <property type="match status" value="1"/>
</dbReference>
<dbReference type="PANTHER" id="PTHR11592:SF40">
    <property type="entry name" value="THIOREDOXIN_GLUTATHIONE PEROXIDASE BTUE"/>
    <property type="match status" value="1"/>
</dbReference>
<dbReference type="InterPro" id="IPR036249">
    <property type="entry name" value="Thioredoxin-like_sf"/>
</dbReference>
<dbReference type="RefSeq" id="WP_025238929.1">
    <property type="nucleotide sequence ID" value="NZ_BBVE01000008.1"/>
</dbReference>
<sequence>MQDSILTTVVKTIDGEATTLEKYAGNVLLIVNVASKCGLTPQYEQLENIQKTWSDRGFVVLGFPCNQFLEQEPGSDEEIKTYCTATWGVTFPMFSKIEVNGERRHPLYQKLIAAAPTAVAPKESGFYARMVSKGRAPLYPGDILWNFEKFLVGRDGKVIQRFSPDMTPEDPIVIESIKLALAK</sequence>
<dbReference type="InterPro" id="IPR033674">
    <property type="entry name" value="BtuE"/>
</dbReference>
<dbReference type="Gene3D" id="3.40.30.10">
    <property type="entry name" value="Glutaredoxin"/>
    <property type="match status" value="1"/>
</dbReference>
<dbReference type="InterPro" id="IPR000889">
    <property type="entry name" value="Glutathione_peroxidase"/>
</dbReference>
<dbReference type="EC" id="1.11.1.24" evidence="3"/>
<gene>
    <name evidence="3" type="primary">btuE</name>
    <name evidence="6" type="ORF">EYS06_03510</name>
    <name evidence="5" type="ORF">JRC44_11035</name>
    <name evidence="7" type="ORF">PS049_17650</name>
</gene>
<reference evidence="6 8" key="1">
    <citation type="submission" date="2019-02" db="EMBL/GenBank/DDBJ databases">
        <title>Draft genome sequence of Escherichia albertii strain Mex-12/320a, isolated from an infant with diarrhea, harboring virulence genes associated with diarrheagenic strains of enteropathogenic E. coli.</title>
        <authorList>
            <person name="Maldonado-Puga S."/>
            <person name="Meza-Segura M."/>
            <person name="Zaidi M.B."/>
            <person name="Estrada-Garcia T."/>
        </authorList>
    </citation>
    <scope>NUCLEOTIDE SEQUENCE [LARGE SCALE GENOMIC DNA]</scope>
    <source>
        <strain evidence="6 8">Mex-12/320a</strain>
    </source>
</reference>
<dbReference type="AlphaFoldDB" id="A0A680NWK0"/>
<dbReference type="Proteomes" id="UP000663211">
    <property type="component" value="Chromosome"/>
</dbReference>
<name>A0A680NWK0_ESCAL</name>
<feature type="active site" evidence="3 4">
    <location>
        <position position="37"/>
    </location>
</feature>
<accession>A0A680NWK0</accession>
<evidence type="ECO:0000313" key="5">
    <source>
        <dbReference type="EMBL" id="QST75755.1"/>
    </source>
</evidence>
<dbReference type="Proteomes" id="UP001219219">
    <property type="component" value="Chromosome"/>
</dbReference>
<dbReference type="PROSITE" id="PS00763">
    <property type="entry name" value="GLUTATHIONE_PEROXID_2"/>
    <property type="match status" value="1"/>
</dbReference>
<comment type="catalytic activity">
    <reaction evidence="3">
        <text>a hydroperoxide + [thioredoxin]-dithiol = an alcohol + [thioredoxin]-disulfide + H2O</text>
        <dbReference type="Rhea" id="RHEA:62620"/>
        <dbReference type="Rhea" id="RHEA-COMP:10698"/>
        <dbReference type="Rhea" id="RHEA-COMP:10700"/>
        <dbReference type="ChEBI" id="CHEBI:15377"/>
        <dbReference type="ChEBI" id="CHEBI:29950"/>
        <dbReference type="ChEBI" id="CHEBI:30879"/>
        <dbReference type="ChEBI" id="CHEBI:35924"/>
        <dbReference type="ChEBI" id="CHEBI:50058"/>
        <dbReference type="EC" id="1.11.1.24"/>
    </reaction>
</comment>
<dbReference type="InterPro" id="IPR029760">
    <property type="entry name" value="GPX_CS"/>
</dbReference>
<evidence type="ECO:0000313" key="9">
    <source>
        <dbReference type="Proteomes" id="UP000663211"/>
    </source>
</evidence>
<dbReference type="GO" id="GO:0004602">
    <property type="term" value="F:glutathione peroxidase activity"/>
    <property type="evidence" value="ECO:0007669"/>
    <property type="project" value="UniProtKB-UniRule"/>
</dbReference>
<protein>
    <recommendedName>
        <fullName evidence="3">Thioredoxin/glutathione peroxidase BtuE</fullName>
        <ecNumber evidence="3">1.11.1.24</ecNumber>
        <ecNumber evidence="3">1.11.1.9</ecNumber>
    </recommendedName>
</protein>
<dbReference type="GO" id="GO:0140824">
    <property type="term" value="F:thioredoxin-dependent peroxiredoxin activity"/>
    <property type="evidence" value="ECO:0007669"/>
    <property type="project" value="UniProtKB-EC"/>
</dbReference>
<dbReference type="PROSITE" id="PS51355">
    <property type="entry name" value="GLUTATHIONE_PEROXID_3"/>
    <property type="match status" value="1"/>
</dbReference>
<reference evidence="7" key="3">
    <citation type="submission" date="2023-02" db="EMBL/GenBank/DDBJ databases">
        <title>Escherichia albertii as a potential enteropathogen in the light of epidemiological and genomic studies.</title>
        <authorList>
            <person name="Leszczynska K."/>
            <person name="Swiecicka I."/>
            <person name="Daniluk T."/>
            <person name="Lebensztejn D."/>
            <person name="Chmielewska S."/>
            <person name="Leszczynska D."/>
            <person name="Gawor J."/>
            <person name="Kliber M."/>
        </authorList>
    </citation>
    <scope>NUCLEOTIDE SEQUENCE</scope>
    <source>
        <strain evidence="7">BIA_7</strain>
    </source>
</reference>
<dbReference type="Pfam" id="PF00255">
    <property type="entry name" value="GSHPx"/>
    <property type="match status" value="1"/>
</dbReference>
<comment type="similarity">
    <text evidence="3">Belongs to the glutathione peroxidase family. BtuE subfamily.</text>
</comment>
<dbReference type="EC" id="1.11.1.9" evidence="3"/>